<dbReference type="PROSITE" id="PS50943">
    <property type="entry name" value="HTH_CROC1"/>
    <property type="match status" value="1"/>
</dbReference>
<dbReference type="CDD" id="cd00093">
    <property type="entry name" value="HTH_XRE"/>
    <property type="match status" value="1"/>
</dbReference>
<name>A0A918PNW6_9SPHN</name>
<dbReference type="InterPro" id="IPR011051">
    <property type="entry name" value="RmlC_Cupin_sf"/>
</dbReference>
<dbReference type="PANTHER" id="PTHR46797:SF1">
    <property type="entry name" value="METHYLPHOSPHONATE SYNTHASE"/>
    <property type="match status" value="1"/>
</dbReference>
<dbReference type="Pfam" id="PF07883">
    <property type="entry name" value="Cupin_2"/>
    <property type="match status" value="1"/>
</dbReference>
<feature type="domain" description="HTH cro/C1-type" evidence="3">
    <location>
        <begin position="56"/>
        <end position="110"/>
    </location>
</feature>
<dbReference type="CDD" id="cd02209">
    <property type="entry name" value="cupin_XRE_C"/>
    <property type="match status" value="1"/>
</dbReference>
<dbReference type="PANTHER" id="PTHR46797">
    <property type="entry name" value="HTH-TYPE TRANSCRIPTIONAL REGULATOR"/>
    <property type="match status" value="1"/>
</dbReference>
<dbReference type="Proteomes" id="UP000648075">
    <property type="component" value="Unassembled WGS sequence"/>
</dbReference>
<dbReference type="InterPro" id="IPR010982">
    <property type="entry name" value="Lambda_DNA-bd_dom_sf"/>
</dbReference>
<dbReference type="GO" id="GO:0003700">
    <property type="term" value="F:DNA-binding transcription factor activity"/>
    <property type="evidence" value="ECO:0007669"/>
    <property type="project" value="TreeGrafter"/>
</dbReference>
<comment type="caution">
    <text evidence="4">The sequence shown here is derived from an EMBL/GenBank/DDBJ whole genome shotgun (WGS) entry which is preliminary data.</text>
</comment>
<reference evidence="4" key="1">
    <citation type="journal article" date="2014" name="Int. J. Syst. Evol. Microbiol.">
        <title>Complete genome sequence of Corynebacterium casei LMG S-19264T (=DSM 44701T), isolated from a smear-ripened cheese.</title>
        <authorList>
            <consortium name="US DOE Joint Genome Institute (JGI-PGF)"/>
            <person name="Walter F."/>
            <person name="Albersmeier A."/>
            <person name="Kalinowski J."/>
            <person name="Ruckert C."/>
        </authorList>
    </citation>
    <scope>NUCLEOTIDE SEQUENCE</scope>
    <source>
        <strain evidence="4">KCTC 32255</strain>
    </source>
</reference>
<evidence type="ECO:0000313" key="5">
    <source>
        <dbReference type="Proteomes" id="UP000648075"/>
    </source>
</evidence>
<proteinExistence type="predicted"/>
<dbReference type="InterPro" id="IPR001387">
    <property type="entry name" value="Cro/C1-type_HTH"/>
</dbReference>
<keyword evidence="1" id="KW-0238">DNA-binding</keyword>
<dbReference type="InterPro" id="IPR013096">
    <property type="entry name" value="Cupin_2"/>
</dbReference>
<gene>
    <name evidence="4" type="ORF">GCM10011614_32860</name>
</gene>
<keyword evidence="5" id="KW-1185">Reference proteome</keyword>
<dbReference type="SUPFAM" id="SSF47413">
    <property type="entry name" value="lambda repressor-like DNA-binding domains"/>
    <property type="match status" value="1"/>
</dbReference>
<dbReference type="Gene3D" id="1.10.260.40">
    <property type="entry name" value="lambda repressor-like DNA-binding domains"/>
    <property type="match status" value="1"/>
</dbReference>
<reference evidence="4" key="2">
    <citation type="submission" date="2020-09" db="EMBL/GenBank/DDBJ databases">
        <authorList>
            <person name="Sun Q."/>
            <person name="Kim S."/>
        </authorList>
    </citation>
    <scope>NUCLEOTIDE SEQUENCE</scope>
    <source>
        <strain evidence="4">KCTC 32255</strain>
    </source>
</reference>
<evidence type="ECO:0000259" key="3">
    <source>
        <dbReference type="PROSITE" id="PS50943"/>
    </source>
</evidence>
<dbReference type="InterPro" id="IPR014710">
    <property type="entry name" value="RmlC-like_jellyroll"/>
</dbReference>
<dbReference type="Gene3D" id="2.60.120.10">
    <property type="entry name" value="Jelly Rolls"/>
    <property type="match status" value="1"/>
</dbReference>
<evidence type="ECO:0000313" key="4">
    <source>
        <dbReference type="EMBL" id="GGZ15367.1"/>
    </source>
</evidence>
<feature type="region of interest" description="Disordered" evidence="2">
    <location>
        <begin position="1"/>
        <end position="43"/>
    </location>
</feature>
<dbReference type="GO" id="GO:0005829">
    <property type="term" value="C:cytosol"/>
    <property type="evidence" value="ECO:0007669"/>
    <property type="project" value="TreeGrafter"/>
</dbReference>
<sequence>MTRPPIPSRLGPGLKSARARTISTRPPSPDTDDLATGSEAPAVPERNLERALGNQIRVLRRQHDLSVADLASAAGISNGMLSKIENGGISPSLATLQAISGVLQVPLSTLFASFEERQDCSYVPAGQGLTIERRGTKVGHVYQLLGAVLRGDIAVEPYLITLKENAAPHTSFRHSGVEFLHMLEGEVQYRHGSETYHLRPGDSLLFDSAALHGPERLSGGETRYLSIIVYPRDET</sequence>
<dbReference type="Pfam" id="PF01381">
    <property type="entry name" value="HTH_3"/>
    <property type="match status" value="1"/>
</dbReference>
<evidence type="ECO:0000256" key="2">
    <source>
        <dbReference type="SAM" id="MobiDB-lite"/>
    </source>
</evidence>
<organism evidence="4 5">
    <name type="scientific">Novosphingobium colocasiae</name>
    <dbReference type="NCBI Taxonomy" id="1256513"/>
    <lineage>
        <taxon>Bacteria</taxon>
        <taxon>Pseudomonadati</taxon>
        <taxon>Pseudomonadota</taxon>
        <taxon>Alphaproteobacteria</taxon>
        <taxon>Sphingomonadales</taxon>
        <taxon>Sphingomonadaceae</taxon>
        <taxon>Novosphingobium</taxon>
    </lineage>
</organism>
<dbReference type="InterPro" id="IPR050807">
    <property type="entry name" value="TransReg_Diox_bact_type"/>
</dbReference>
<dbReference type="SUPFAM" id="SSF51182">
    <property type="entry name" value="RmlC-like cupins"/>
    <property type="match status" value="1"/>
</dbReference>
<dbReference type="GO" id="GO:0003677">
    <property type="term" value="F:DNA binding"/>
    <property type="evidence" value="ECO:0007669"/>
    <property type="project" value="UniProtKB-KW"/>
</dbReference>
<protein>
    <submittedName>
        <fullName evidence="4">XRE family transcriptional regulator</fullName>
    </submittedName>
</protein>
<dbReference type="EMBL" id="BMZA01000021">
    <property type="protein sequence ID" value="GGZ15367.1"/>
    <property type="molecule type" value="Genomic_DNA"/>
</dbReference>
<dbReference type="AlphaFoldDB" id="A0A918PNW6"/>
<dbReference type="SMART" id="SM00530">
    <property type="entry name" value="HTH_XRE"/>
    <property type="match status" value="1"/>
</dbReference>
<accession>A0A918PNW6</accession>
<evidence type="ECO:0000256" key="1">
    <source>
        <dbReference type="ARBA" id="ARBA00023125"/>
    </source>
</evidence>